<sequence length="443" mass="50384">MGQYVAERAFVTASKMAGRLLAGVFFSVCFFSADPVGAMEPLDDAALALVDAQAGPVTISIEQDTVRLFFDTYIETYAEIDQVRMGYYYKDKTDLVTRKGMNPGVHGGPGMEDFDPRINQKWKKNEIVDGHRTFKVDYRMYGGEKTPERYAMEYQLFKDGALETEYVPWTDDDLFMAKYKVSTGQKLWVDGVQADNNANLIGVPLFQFSEKTYQNRNYLDWDVSLDNLRLGASPDNPAIINGLVIRMKYDDINDPDRRLTDIIIGTNDLQADLMVDFRRATGLFSPKNAYRSRQVGSILGIPMLQGSSDLAKEFNSTPVPVILQRDSMLMLVDHYYFGRDYRVPDGEAYMAAVPDNPTNSNTHSGMFLRIGLDRESPHFGYQIITGYNELVATSFQYRGEHINESLYKWWHGEPHAEATYTYPAYLPQDGLYTDNSSNFNYHP</sequence>
<protein>
    <submittedName>
        <fullName evidence="1">Uncharacterized protein</fullName>
    </submittedName>
</protein>
<reference evidence="1 2" key="1">
    <citation type="submission" date="2016-10" db="EMBL/GenBank/DDBJ databases">
        <authorList>
            <person name="de Groot N.N."/>
        </authorList>
    </citation>
    <scope>NUCLEOTIDE SEQUENCE [LARGE SCALE GENOMIC DNA]</scope>
    <source>
        <strain evidence="1 2">AA1</strain>
    </source>
</reference>
<evidence type="ECO:0000313" key="1">
    <source>
        <dbReference type="EMBL" id="SCY02719.1"/>
    </source>
</evidence>
<accession>A0A1G5CJM5</accession>
<organism evidence="1 2">
    <name type="scientific">Desulfoluna spongiiphila</name>
    <dbReference type="NCBI Taxonomy" id="419481"/>
    <lineage>
        <taxon>Bacteria</taxon>
        <taxon>Pseudomonadati</taxon>
        <taxon>Thermodesulfobacteriota</taxon>
        <taxon>Desulfobacteria</taxon>
        <taxon>Desulfobacterales</taxon>
        <taxon>Desulfolunaceae</taxon>
        <taxon>Desulfoluna</taxon>
    </lineage>
</organism>
<keyword evidence="2" id="KW-1185">Reference proteome</keyword>
<gene>
    <name evidence="1" type="ORF">SAMN05216233_10362</name>
</gene>
<evidence type="ECO:0000313" key="2">
    <source>
        <dbReference type="Proteomes" id="UP000198870"/>
    </source>
</evidence>
<proteinExistence type="predicted"/>
<dbReference type="EMBL" id="FMUX01000003">
    <property type="protein sequence ID" value="SCY02719.1"/>
    <property type="molecule type" value="Genomic_DNA"/>
</dbReference>
<dbReference type="RefSeq" id="WP_092209143.1">
    <property type="nucleotide sequence ID" value="NZ_FMUX01000003.1"/>
</dbReference>
<name>A0A1G5CJM5_9BACT</name>
<dbReference type="Proteomes" id="UP000198870">
    <property type="component" value="Unassembled WGS sequence"/>
</dbReference>
<dbReference type="AlphaFoldDB" id="A0A1G5CJM5"/>